<evidence type="ECO:0000313" key="2">
    <source>
        <dbReference type="EMBL" id="GAB09730.1"/>
    </source>
</evidence>
<proteinExistence type="predicted"/>
<comment type="caution">
    <text evidence="2">The sequence shown here is derived from an EMBL/GenBank/DDBJ whole genome shotgun (WGS) entry which is preliminary data.</text>
</comment>
<evidence type="ECO:0000256" key="1">
    <source>
        <dbReference type="ARBA" id="ARBA00022729"/>
    </source>
</evidence>
<protein>
    <recommendedName>
        <fullName evidence="4">MspA protein</fullName>
    </recommendedName>
</protein>
<dbReference type="STRING" id="1073574.GOARA_045_00840"/>
<accession>G7H1K5</accession>
<organism evidence="2 3">
    <name type="scientific">Gordonia araii NBRC 100433</name>
    <dbReference type="NCBI Taxonomy" id="1073574"/>
    <lineage>
        <taxon>Bacteria</taxon>
        <taxon>Bacillati</taxon>
        <taxon>Actinomycetota</taxon>
        <taxon>Actinomycetes</taxon>
        <taxon>Mycobacteriales</taxon>
        <taxon>Gordoniaceae</taxon>
        <taxon>Gordonia</taxon>
    </lineage>
</organism>
<keyword evidence="1" id="KW-0732">Signal</keyword>
<dbReference type="InterPro" id="IPR036435">
    <property type="entry name" value="Leukocidin/porin_MspA_sf"/>
</dbReference>
<evidence type="ECO:0000313" key="3">
    <source>
        <dbReference type="Proteomes" id="UP000035088"/>
    </source>
</evidence>
<name>G7H1K5_9ACTN</name>
<dbReference type="AlphaFoldDB" id="G7H1K5"/>
<dbReference type="Gene3D" id="2.60.40.1650">
    <property type="entry name" value="Porin MspA (Ig-like beta-sandwich domain)"/>
    <property type="match status" value="1"/>
</dbReference>
<dbReference type="Pfam" id="PF09203">
    <property type="entry name" value="MspA"/>
    <property type="match status" value="1"/>
</dbReference>
<dbReference type="Proteomes" id="UP000035088">
    <property type="component" value="Unassembled WGS sequence"/>
</dbReference>
<keyword evidence="3" id="KW-1185">Reference proteome</keyword>
<reference evidence="2 3" key="1">
    <citation type="submission" date="2011-11" db="EMBL/GenBank/DDBJ databases">
        <title>Whole genome shotgun sequence of Gordonia araii NBRC 100433.</title>
        <authorList>
            <person name="Yoshida Y."/>
            <person name="Hosoyama A."/>
            <person name="Tsuchikane K."/>
            <person name="Katsumata H."/>
            <person name="Yamazaki S."/>
            <person name="Fujita N."/>
        </authorList>
    </citation>
    <scope>NUCLEOTIDE SEQUENCE [LARGE SCALE GENOMIC DNA]</scope>
    <source>
        <strain evidence="2 3">NBRC 100433</strain>
    </source>
</reference>
<dbReference type="InterPro" id="IPR015286">
    <property type="entry name" value="Porin_fam_mycobact-type"/>
</dbReference>
<dbReference type="EMBL" id="BAEE01000045">
    <property type="protein sequence ID" value="GAB09730.1"/>
    <property type="molecule type" value="Genomic_DNA"/>
</dbReference>
<dbReference type="SUPFAM" id="SSF56959">
    <property type="entry name" value="Leukocidin-like"/>
    <property type="match status" value="1"/>
</dbReference>
<sequence>MVGGGAQASADTIKLPSHMRTWTTDDGWRATVAADRQKVFRVQPLTASGFSREAYVTLRSWAGLSRVRPAKRGAKITATLESGYQIGCMATLNEVTPSLGGSFGLGGNGGVQTGPVFLISPQALIQPGISVSLSPGRSVIVTFGKKPLESAKSSQTVRNGHITVDGCIGTANIRSFSVLTIRTNEIDDQNAIHGRVTPL</sequence>
<evidence type="ECO:0008006" key="4">
    <source>
        <dbReference type="Google" id="ProtNLM"/>
    </source>
</evidence>
<gene>
    <name evidence="2" type="ORF">GOARA_045_00840</name>
</gene>